<proteinExistence type="predicted"/>
<comment type="caution">
    <text evidence="2">The sequence shown here is derived from an EMBL/GenBank/DDBJ whole genome shotgun (WGS) entry which is preliminary data.</text>
</comment>
<dbReference type="InterPro" id="IPR025641">
    <property type="entry name" value="DUF4340"/>
</dbReference>
<evidence type="ECO:0000313" key="2">
    <source>
        <dbReference type="EMBL" id="PIR13626.1"/>
    </source>
</evidence>
<evidence type="ECO:0000313" key="3">
    <source>
        <dbReference type="Proteomes" id="UP000230869"/>
    </source>
</evidence>
<sequence>MTNKNIKLGIILAVLIALAWAYQGPFQDWKENRGKPKNFLGKIKVEEVDKIEVTKGGATTVLEKQNERWRIRGTKDFYVKDSVSSFIISVLETAVKAKIELAGENQEKKSEFMTDEAGGIGLKLYQGEILAADFIIGKNTPDYVGSYISKKDLDKTYLIKAGLSSAFNQSEWRDDTIFAGDKEKISKIRFQYPSREFTIEKAGDKWQGTLPYKFEVDEEKINKVSDIMSSLRAAKIPEQDFSKTGLDKHLIIVEATGGEISNTLMIGDVFAEDENLYYVKKGNSDNIYLISKEERDGLDKTIRDLR</sequence>
<dbReference type="Proteomes" id="UP000230869">
    <property type="component" value="Unassembled WGS sequence"/>
</dbReference>
<reference evidence="2 3" key="1">
    <citation type="submission" date="2017-09" db="EMBL/GenBank/DDBJ databases">
        <title>Depth-based differentiation of microbial function through sediment-hosted aquifers and enrichment of novel symbionts in the deep terrestrial subsurface.</title>
        <authorList>
            <person name="Probst A.J."/>
            <person name="Ladd B."/>
            <person name="Jarett J.K."/>
            <person name="Geller-Mcgrath D.E."/>
            <person name="Sieber C.M."/>
            <person name="Emerson J.B."/>
            <person name="Anantharaman K."/>
            <person name="Thomas B.C."/>
            <person name="Malmstrom R."/>
            <person name="Stieglmeier M."/>
            <person name="Klingl A."/>
            <person name="Woyke T."/>
            <person name="Ryan C.M."/>
            <person name="Banfield J.F."/>
        </authorList>
    </citation>
    <scope>NUCLEOTIDE SEQUENCE [LARGE SCALE GENOMIC DNA]</scope>
    <source>
        <strain evidence="2">CG11_big_fil_rev_8_21_14_0_20_39_10</strain>
    </source>
</reference>
<dbReference type="AlphaFoldDB" id="A0A2M6K9F4"/>
<feature type="domain" description="DUF4340" evidence="1">
    <location>
        <begin position="94"/>
        <end position="236"/>
    </location>
</feature>
<dbReference type="Pfam" id="PF14238">
    <property type="entry name" value="DUF4340"/>
    <property type="match status" value="1"/>
</dbReference>
<organism evidence="2 3">
    <name type="scientific">Candidatus Falkowbacteria bacterium CG11_big_fil_rev_8_21_14_0_20_39_10</name>
    <dbReference type="NCBI Taxonomy" id="1974570"/>
    <lineage>
        <taxon>Bacteria</taxon>
        <taxon>Candidatus Falkowiibacteriota</taxon>
    </lineage>
</organism>
<name>A0A2M6K9F4_9BACT</name>
<evidence type="ECO:0000259" key="1">
    <source>
        <dbReference type="Pfam" id="PF14238"/>
    </source>
</evidence>
<dbReference type="EMBL" id="PCWW01000027">
    <property type="protein sequence ID" value="PIR13626.1"/>
    <property type="molecule type" value="Genomic_DNA"/>
</dbReference>
<gene>
    <name evidence="2" type="ORF">COV49_01585</name>
</gene>
<protein>
    <recommendedName>
        <fullName evidence="1">DUF4340 domain-containing protein</fullName>
    </recommendedName>
</protein>
<accession>A0A2M6K9F4</accession>